<dbReference type="Pfam" id="PF11225">
    <property type="entry name" value="DUF3024"/>
    <property type="match status" value="1"/>
</dbReference>
<dbReference type="RefSeq" id="WP_233373902.1">
    <property type="nucleotide sequence ID" value="NZ_JAJTWU010000008.1"/>
</dbReference>
<name>A0ABS8XVU1_9BURK</name>
<keyword evidence="2" id="KW-1185">Reference proteome</keyword>
<evidence type="ECO:0000313" key="1">
    <source>
        <dbReference type="EMBL" id="MCE4556779.1"/>
    </source>
</evidence>
<dbReference type="Proteomes" id="UP001200741">
    <property type="component" value="Unassembled WGS sequence"/>
</dbReference>
<dbReference type="EMBL" id="JAJTWU010000008">
    <property type="protein sequence ID" value="MCE4556779.1"/>
    <property type="molecule type" value="Genomic_DNA"/>
</dbReference>
<evidence type="ECO:0000313" key="2">
    <source>
        <dbReference type="Proteomes" id="UP001200741"/>
    </source>
</evidence>
<organism evidence="1 2">
    <name type="scientific">Pelomonas cellulosilytica</name>
    <dbReference type="NCBI Taxonomy" id="2906762"/>
    <lineage>
        <taxon>Bacteria</taxon>
        <taxon>Pseudomonadati</taxon>
        <taxon>Pseudomonadota</taxon>
        <taxon>Betaproteobacteria</taxon>
        <taxon>Burkholderiales</taxon>
        <taxon>Sphaerotilaceae</taxon>
        <taxon>Roseateles</taxon>
    </lineage>
</organism>
<gene>
    <name evidence="1" type="ORF">LXT13_20475</name>
</gene>
<protein>
    <recommendedName>
        <fullName evidence="3">DUF3024 domain-containing protein</fullName>
    </recommendedName>
</protein>
<reference evidence="1 2" key="1">
    <citation type="submission" date="2021-12" db="EMBL/GenBank/DDBJ databases">
        <title>Genome seq of P8.</title>
        <authorList>
            <person name="Seo T."/>
        </authorList>
    </citation>
    <scope>NUCLEOTIDE SEQUENCE [LARGE SCALE GENOMIC DNA]</scope>
    <source>
        <strain evidence="1 2">P8</strain>
    </source>
</reference>
<comment type="caution">
    <text evidence="1">The sequence shown here is derived from an EMBL/GenBank/DDBJ whole genome shotgun (WGS) entry which is preliminary data.</text>
</comment>
<sequence length="119" mass="13137">MKALRRPPTSGAGQGGAAVVPFAVARIERSLGGRTRYKYVHPRVEPEGRGWKVVSPNCSRNIDADGGDIDIAWLVPLNEGGWLLYARNHAEGCWRLARQGALAELLNDLCADPLREFWQ</sequence>
<accession>A0ABS8XVU1</accession>
<evidence type="ECO:0008006" key="3">
    <source>
        <dbReference type="Google" id="ProtNLM"/>
    </source>
</evidence>
<dbReference type="InterPro" id="IPR021388">
    <property type="entry name" value="DUF3024"/>
</dbReference>
<proteinExistence type="predicted"/>